<proteinExistence type="predicted"/>
<protein>
    <submittedName>
        <fullName evidence="1">Uncharacterized protein</fullName>
    </submittedName>
</protein>
<dbReference type="PATRIC" id="fig|1702214.3.peg.657"/>
<sequence length="99" mass="11318">MASIRDLKKQMNSVRAGFLDDCSLLVLAHGDEIAESVDALCQEAFDRWDAVQKRIKAYDKKADSKVIKAHFRDLKAEFKQVTEEQYEKLSALVGKKEEK</sequence>
<accession>A0A0Q4B7M3</accession>
<dbReference type="EMBL" id="LIIK01000032">
    <property type="protein sequence ID" value="KQM08554.1"/>
    <property type="molecule type" value="Genomic_DNA"/>
</dbReference>
<evidence type="ECO:0000313" key="2">
    <source>
        <dbReference type="Proteomes" id="UP000054172"/>
    </source>
</evidence>
<comment type="caution">
    <text evidence="1">The sequence shown here is derived from an EMBL/GenBank/DDBJ whole genome shotgun (WGS) entry which is preliminary data.</text>
</comment>
<name>A0A0Q4B7M3_9BACT</name>
<dbReference type="AlphaFoldDB" id="A0A0Q4B7M3"/>
<dbReference type="Proteomes" id="UP000054172">
    <property type="component" value="Unassembled WGS sequence"/>
</dbReference>
<gene>
    <name evidence="1" type="ORF">AL399_06745</name>
</gene>
<evidence type="ECO:0000313" key="1">
    <source>
        <dbReference type="EMBL" id="KQM08554.1"/>
    </source>
</evidence>
<keyword evidence="2" id="KW-1185">Reference proteome</keyword>
<organism evidence="1 2">
    <name type="scientific">Candidatus [Bacteroides] periocalifornicus</name>
    <dbReference type="NCBI Taxonomy" id="1702214"/>
    <lineage>
        <taxon>Bacteria</taxon>
        <taxon>Pseudomonadati</taxon>
        <taxon>Bacteroidota</taxon>
    </lineage>
</organism>
<reference evidence="1" key="1">
    <citation type="submission" date="2015-08" db="EMBL/GenBank/DDBJ databases">
        <title>Candidatus Bacteriodes Periocalifornicus.</title>
        <authorList>
            <person name="McLean J.S."/>
            <person name="Kelley S."/>
        </authorList>
    </citation>
    <scope>NUCLEOTIDE SEQUENCE [LARGE SCALE GENOMIC DNA]</scope>
    <source>
        <strain evidence="1">12B</strain>
    </source>
</reference>